<sequence>MPLDANLQPPPRRAVRRLLLLVALVSLSWSLYQLPLNRVIERRLCREYYTIHDPSVAEPDGTVREEFCKVEPVQQGLGRIQGVMETMWVVGDFLMTVPLVTLAERYGHRAVLMLNLIPRMFLLAWTFAVGYFDQALPLNAIMVAPLFSFLGGDCVLNSIVYSLVASSTDDDVLRATFFGQMNAVSSIFAYQLGPALASASMQRLLWLPFWIGIVLLLLAVPVASTLPSMSTAESHHHRQGGPSDDSHDDMAPLLPLSPRKPSLSFAESVASRMRMVMIIVISYPGNFTLLLCGFFLTSLASSDTKLLTQYISNRYKWKFTSVGYLLSGKAVFNFVLLYFVIPAVLRWRRARPRPAAHAIRSGQQKLDDWSNIGYAHVCLVFSVLGAVAIGLASTIWLLIPSLLLYALGIALPMFTYSLLRSPTMSPSKRDIAAAAGAGADAITVGSTAQIFSIVMLVKTVGMLVGAPLIASLWVYGVGVGGIGLGLPYFVSAACYGLVIVIFSRMRENIHDDPIP</sequence>
<feature type="transmembrane region" description="Helical" evidence="6">
    <location>
        <begin position="172"/>
        <end position="192"/>
    </location>
</feature>
<feature type="transmembrane region" description="Helical" evidence="6">
    <location>
        <begin position="204"/>
        <end position="226"/>
    </location>
</feature>
<accession>A0AAE0I9W8</accession>
<feature type="transmembrane region" description="Helical" evidence="6">
    <location>
        <begin position="276"/>
        <end position="301"/>
    </location>
</feature>
<protein>
    <submittedName>
        <fullName evidence="7">Major facilitator superfamily domain-containing protein</fullName>
    </submittedName>
</protein>
<feature type="transmembrane region" description="Helical" evidence="6">
    <location>
        <begin position="450"/>
        <end position="475"/>
    </location>
</feature>
<dbReference type="PANTHER" id="PTHR23507:SF8">
    <property type="entry name" value="MFS GENERAL SUBSTRATE TRANSPORTER"/>
    <property type="match status" value="1"/>
</dbReference>
<feature type="transmembrane region" description="Helical" evidence="6">
    <location>
        <begin position="402"/>
        <end position="419"/>
    </location>
</feature>
<evidence type="ECO:0000313" key="7">
    <source>
        <dbReference type="EMBL" id="KAK3320376.1"/>
    </source>
</evidence>
<keyword evidence="4 6" id="KW-0472">Membrane</keyword>
<keyword evidence="2 6" id="KW-0812">Transmembrane</keyword>
<keyword evidence="8" id="KW-1185">Reference proteome</keyword>
<comment type="subcellular location">
    <subcellularLocation>
        <location evidence="1">Membrane</location>
        <topology evidence="1">Multi-pass membrane protein</topology>
    </subcellularLocation>
</comment>
<feature type="region of interest" description="Disordered" evidence="5">
    <location>
        <begin position="231"/>
        <end position="256"/>
    </location>
</feature>
<evidence type="ECO:0000256" key="5">
    <source>
        <dbReference type="SAM" id="MobiDB-lite"/>
    </source>
</evidence>
<evidence type="ECO:0000313" key="8">
    <source>
        <dbReference type="Proteomes" id="UP001286456"/>
    </source>
</evidence>
<gene>
    <name evidence="7" type="ORF">B0T19DRAFT_468691</name>
</gene>
<evidence type="ECO:0000256" key="2">
    <source>
        <dbReference type="ARBA" id="ARBA00022692"/>
    </source>
</evidence>
<comment type="caution">
    <text evidence="7">The sequence shown here is derived from an EMBL/GenBank/DDBJ whole genome shotgun (WGS) entry which is preliminary data.</text>
</comment>
<dbReference type="SUPFAM" id="SSF103473">
    <property type="entry name" value="MFS general substrate transporter"/>
    <property type="match status" value="1"/>
</dbReference>
<feature type="transmembrane region" description="Helical" evidence="6">
    <location>
        <begin position="110"/>
        <end position="132"/>
    </location>
</feature>
<feature type="transmembrane region" description="Helical" evidence="6">
    <location>
        <begin position="321"/>
        <end position="345"/>
    </location>
</feature>
<dbReference type="InterPro" id="IPR036259">
    <property type="entry name" value="MFS_trans_sf"/>
</dbReference>
<dbReference type="PANTHER" id="PTHR23507">
    <property type="entry name" value="ZGC:174356"/>
    <property type="match status" value="1"/>
</dbReference>
<dbReference type="Gene3D" id="1.20.1250.20">
    <property type="entry name" value="MFS general substrate transporter like domains"/>
    <property type="match status" value="1"/>
</dbReference>
<keyword evidence="3 6" id="KW-1133">Transmembrane helix</keyword>
<evidence type="ECO:0000256" key="4">
    <source>
        <dbReference type="ARBA" id="ARBA00023136"/>
    </source>
</evidence>
<name>A0AAE0I9W8_9PEZI</name>
<feature type="transmembrane region" description="Helical" evidence="6">
    <location>
        <begin position="481"/>
        <end position="502"/>
    </location>
</feature>
<reference evidence="7" key="2">
    <citation type="submission" date="2023-06" db="EMBL/GenBank/DDBJ databases">
        <authorList>
            <consortium name="Lawrence Berkeley National Laboratory"/>
            <person name="Haridas S."/>
            <person name="Hensen N."/>
            <person name="Bonometti L."/>
            <person name="Westerberg I."/>
            <person name="Brannstrom I.O."/>
            <person name="Guillou S."/>
            <person name="Cros-Aarteil S."/>
            <person name="Calhoun S."/>
            <person name="Kuo A."/>
            <person name="Mondo S."/>
            <person name="Pangilinan J."/>
            <person name="Riley R."/>
            <person name="Labutti K."/>
            <person name="Andreopoulos B."/>
            <person name="Lipzen A."/>
            <person name="Chen C."/>
            <person name="Yanf M."/>
            <person name="Daum C."/>
            <person name="Ng V."/>
            <person name="Clum A."/>
            <person name="Steindorff A."/>
            <person name="Ohm R."/>
            <person name="Martin F."/>
            <person name="Silar P."/>
            <person name="Natvig D."/>
            <person name="Lalanne C."/>
            <person name="Gautier V."/>
            <person name="Ament-Velasquez S.L."/>
            <person name="Kruys A."/>
            <person name="Hutchinson M.I."/>
            <person name="Powell A.J."/>
            <person name="Barry K."/>
            <person name="Miller A.N."/>
            <person name="Grigoriev I.V."/>
            <person name="Debuchy R."/>
            <person name="Gladieux P."/>
            <person name="Thoren M.H."/>
            <person name="Johannesson H."/>
        </authorList>
    </citation>
    <scope>NUCLEOTIDE SEQUENCE</scope>
    <source>
        <strain evidence="7">SMH4131-1</strain>
    </source>
</reference>
<dbReference type="GO" id="GO:0016020">
    <property type="term" value="C:membrane"/>
    <property type="evidence" value="ECO:0007669"/>
    <property type="project" value="UniProtKB-SubCell"/>
</dbReference>
<evidence type="ECO:0000256" key="1">
    <source>
        <dbReference type="ARBA" id="ARBA00004141"/>
    </source>
</evidence>
<dbReference type="EMBL" id="JAUEPO010000006">
    <property type="protein sequence ID" value="KAK3320376.1"/>
    <property type="molecule type" value="Genomic_DNA"/>
</dbReference>
<dbReference type="GO" id="GO:0022857">
    <property type="term" value="F:transmembrane transporter activity"/>
    <property type="evidence" value="ECO:0007669"/>
    <property type="project" value="TreeGrafter"/>
</dbReference>
<dbReference type="AlphaFoldDB" id="A0AAE0I9W8"/>
<feature type="transmembrane region" description="Helical" evidence="6">
    <location>
        <begin position="138"/>
        <end position="160"/>
    </location>
</feature>
<feature type="transmembrane region" description="Helical" evidence="6">
    <location>
        <begin position="374"/>
        <end position="396"/>
    </location>
</feature>
<proteinExistence type="predicted"/>
<evidence type="ECO:0000256" key="3">
    <source>
        <dbReference type="ARBA" id="ARBA00022989"/>
    </source>
</evidence>
<evidence type="ECO:0000256" key="6">
    <source>
        <dbReference type="SAM" id="Phobius"/>
    </source>
</evidence>
<organism evidence="7 8">
    <name type="scientific">Cercophora scortea</name>
    <dbReference type="NCBI Taxonomy" id="314031"/>
    <lineage>
        <taxon>Eukaryota</taxon>
        <taxon>Fungi</taxon>
        <taxon>Dikarya</taxon>
        <taxon>Ascomycota</taxon>
        <taxon>Pezizomycotina</taxon>
        <taxon>Sordariomycetes</taxon>
        <taxon>Sordariomycetidae</taxon>
        <taxon>Sordariales</taxon>
        <taxon>Lasiosphaeriaceae</taxon>
        <taxon>Cercophora</taxon>
    </lineage>
</organism>
<reference evidence="7" key="1">
    <citation type="journal article" date="2023" name="Mol. Phylogenet. Evol.">
        <title>Genome-scale phylogeny and comparative genomics of the fungal order Sordariales.</title>
        <authorList>
            <person name="Hensen N."/>
            <person name="Bonometti L."/>
            <person name="Westerberg I."/>
            <person name="Brannstrom I.O."/>
            <person name="Guillou S."/>
            <person name="Cros-Aarteil S."/>
            <person name="Calhoun S."/>
            <person name="Haridas S."/>
            <person name="Kuo A."/>
            <person name="Mondo S."/>
            <person name="Pangilinan J."/>
            <person name="Riley R."/>
            <person name="LaButti K."/>
            <person name="Andreopoulos B."/>
            <person name="Lipzen A."/>
            <person name="Chen C."/>
            <person name="Yan M."/>
            <person name="Daum C."/>
            <person name="Ng V."/>
            <person name="Clum A."/>
            <person name="Steindorff A."/>
            <person name="Ohm R.A."/>
            <person name="Martin F."/>
            <person name="Silar P."/>
            <person name="Natvig D.O."/>
            <person name="Lalanne C."/>
            <person name="Gautier V."/>
            <person name="Ament-Velasquez S.L."/>
            <person name="Kruys A."/>
            <person name="Hutchinson M.I."/>
            <person name="Powell A.J."/>
            <person name="Barry K."/>
            <person name="Miller A.N."/>
            <person name="Grigoriev I.V."/>
            <person name="Debuchy R."/>
            <person name="Gladieux P."/>
            <person name="Hiltunen Thoren M."/>
            <person name="Johannesson H."/>
        </authorList>
    </citation>
    <scope>NUCLEOTIDE SEQUENCE</scope>
    <source>
        <strain evidence="7">SMH4131-1</strain>
    </source>
</reference>
<dbReference type="Proteomes" id="UP001286456">
    <property type="component" value="Unassembled WGS sequence"/>
</dbReference>